<dbReference type="InterPro" id="IPR048365">
    <property type="entry name" value="TNP-like_RNaseH_N"/>
</dbReference>
<evidence type="ECO:0000259" key="3">
    <source>
        <dbReference type="Pfam" id="PF21788"/>
    </source>
</evidence>
<sequence length="413" mass="46715">MDEIHIAQKLVYLKSSGTLVGYVDLSDAENEMDQPPVATKVLAYMVRGICTNLKEIVAAYTTSNLSKEDLYDRTWHVITKCEVGGVKILAVVCDGSATNRSFIQMHSPVTKLNSGVVHDTVNLASPTRTLYFISDGPHLLKTIRNALAKSGVHPKCKRKLTKGGQVLAWKTIERLFLEDHENTWRQSFKLNAQHVYLNSYSCMNVKFAAQVLSNTVGQDLQSRGWPGTSELVIFILKCNNFFDNINGAHKNHGIRTANRRLSPFTKKDDQRFDELINFVVYLRDWEKEVNSLRNLKKTQKKKLLLPHQTVDGIEMTVNSFIAVMKFMLDAGAEYVNGRALCQDPLEQYFGKQRASLGGSNNPTVQQFFDTDNKIKTHRDMNVRRGRGNTEATNSSMEISDEPLPKRPRCIKKT</sequence>
<comment type="caution">
    <text evidence="5">The sequence shown here is derived from an EMBL/GenBank/DDBJ whole genome shotgun (WGS) entry which is preliminary data.</text>
</comment>
<feature type="region of interest" description="Disordered" evidence="1">
    <location>
        <begin position="371"/>
        <end position="413"/>
    </location>
</feature>
<dbReference type="InterPro" id="IPR048367">
    <property type="entry name" value="TNP-like_RNaseH_C"/>
</dbReference>
<proteinExistence type="predicted"/>
<reference evidence="5" key="1">
    <citation type="submission" date="2022-12" db="EMBL/GenBank/DDBJ databases">
        <title>Chromosome-level genome assembly of the bean flower thrips Megalurothrips usitatus.</title>
        <authorList>
            <person name="Ma L."/>
            <person name="Liu Q."/>
            <person name="Li H."/>
            <person name="Cai W."/>
        </authorList>
    </citation>
    <scope>NUCLEOTIDE SEQUENCE</scope>
    <source>
        <strain evidence="5">Cailab_2022a</strain>
    </source>
</reference>
<feature type="domain" description="Transposable element P transposase-like RNase H" evidence="2">
    <location>
        <begin position="1"/>
        <end position="104"/>
    </location>
</feature>
<feature type="domain" description="Transposable element P transposase-like GTP-binding insertion" evidence="3">
    <location>
        <begin position="138"/>
        <end position="249"/>
    </location>
</feature>
<dbReference type="InterPro" id="IPR048366">
    <property type="entry name" value="TNP-like_GBD"/>
</dbReference>
<evidence type="ECO:0000259" key="2">
    <source>
        <dbReference type="Pfam" id="PF21787"/>
    </source>
</evidence>
<gene>
    <name evidence="5" type="ORF">ONE63_003501</name>
</gene>
<evidence type="ECO:0000256" key="1">
    <source>
        <dbReference type="SAM" id="MobiDB-lite"/>
    </source>
</evidence>
<keyword evidence="6" id="KW-1185">Reference proteome</keyword>
<feature type="compositionally biased region" description="Basic and acidic residues" evidence="1">
    <location>
        <begin position="371"/>
        <end position="382"/>
    </location>
</feature>
<feature type="domain" description="Transposable element P transposase-like RNase H C-terminal" evidence="4">
    <location>
        <begin position="340"/>
        <end position="367"/>
    </location>
</feature>
<organism evidence="5 6">
    <name type="scientific">Megalurothrips usitatus</name>
    <name type="common">bean blossom thrips</name>
    <dbReference type="NCBI Taxonomy" id="439358"/>
    <lineage>
        <taxon>Eukaryota</taxon>
        <taxon>Metazoa</taxon>
        <taxon>Ecdysozoa</taxon>
        <taxon>Arthropoda</taxon>
        <taxon>Hexapoda</taxon>
        <taxon>Insecta</taxon>
        <taxon>Pterygota</taxon>
        <taxon>Neoptera</taxon>
        <taxon>Paraneoptera</taxon>
        <taxon>Thysanoptera</taxon>
        <taxon>Terebrantia</taxon>
        <taxon>Thripoidea</taxon>
        <taxon>Thripidae</taxon>
        <taxon>Megalurothrips</taxon>
    </lineage>
</organism>
<evidence type="ECO:0008006" key="7">
    <source>
        <dbReference type="Google" id="ProtNLM"/>
    </source>
</evidence>
<dbReference type="Pfam" id="PF21789">
    <property type="entry name" value="TNP-like_RNaseH_C"/>
    <property type="match status" value="1"/>
</dbReference>
<dbReference type="EMBL" id="JAPTSV010000014">
    <property type="protein sequence ID" value="KAJ1520366.1"/>
    <property type="molecule type" value="Genomic_DNA"/>
</dbReference>
<dbReference type="Proteomes" id="UP001075354">
    <property type="component" value="Chromosome 14"/>
</dbReference>
<name>A0AAV7X762_9NEOP</name>
<evidence type="ECO:0000313" key="5">
    <source>
        <dbReference type="EMBL" id="KAJ1520366.1"/>
    </source>
</evidence>
<dbReference type="Pfam" id="PF21787">
    <property type="entry name" value="TNP-like_RNaseH_N"/>
    <property type="match status" value="1"/>
</dbReference>
<dbReference type="AlphaFoldDB" id="A0AAV7X762"/>
<evidence type="ECO:0000313" key="6">
    <source>
        <dbReference type="Proteomes" id="UP001075354"/>
    </source>
</evidence>
<accession>A0AAV7X762</accession>
<protein>
    <recommendedName>
        <fullName evidence="7">Transposase</fullName>
    </recommendedName>
</protein>
<dbReference type="Pfam" id="PF21788">
    <property type="entry name" value="TNP-like_GBD"/>
    <property type="match status" value="1"/>
</dbReference>
<evidence type="ECO:0000259" key="4">
    <source>
        <dbReference type="Pfam" id="PF21789"/>
    </source>
</evidence>